<feature type="compositionally biased region" description="Basic and acidic residues" evidence="1">
    <location>
        <begin position="147"/>
        <end position="161"/>
    </location>
</feature>
<dbReference type="AlphaFoldDB" id="A0AAD3T1G1"/>
<evidence type="ECO:0000313" key="2">
    <source>
        <dbReference type="EMBL" id="GMH19926.1"/>
    </source>
</evidence>
<evidence type="ECO:0000256" key="1">
    <source>
        <dbReference type="SAM" id="MobiDB-lite"/>
    </source>
</evidence>
<accession>A0AAD3T1G1</accession>
<name>A0AAD3T1G1_NEPGR</name>
<feature type="compositionally biased region" description="Basic residues" evidence="1">
    <location>
        <begin position="181"/>
        <end position="190"/>
    </location>
</feature>
<dbReference type="EMBL" id="BSYO01000021">
    <property type="protein sequence ID" value="GMH19926.1"/>
    <property type="molecule type" value="Genomic_DNA"/>
</dbReference>
<proteinExistence type="predicted"/>
<feature type="compositionally biased region" description="Polar residues" evidence="1">
    <location>
        <begin position="163"/>
        <end position="177"/>
    </location>
</feature>
<sequence>MVSTHTLDPEVLVDVVYQRKLVRCGGCHHSGHSKSQCKVKMVYQPSGKALPHSSIALIKGKKLQTSSISITDCPSNLADRRRSGHQTSLESGLAMTCSNLHRPQLPSEKKQNLLPAISGSGVLICRRLRLNVIDAQKVVLQPDDEAEKFTASDRDAPKMMQEDANQVTTPPSEQAGTWKQAKSRRHRKYTPKNSKGSIDKRDSRNIG</sequence>
<gene>
    <name evidence="2" type="ORF">Nepgr_021767</name>
</gene>
<protein>
    <submittedName>
        <fullName evidence="2">Uncharacterized protein</fullName>
    </submittedName>
</protein>
<organism evidence="2 3">
    <name type="scientific">Nepenthes gracilis</name>
    <name type="common">Slender pitcher plant</name>
    <dbReference type="NCBI Taxonomy" id="150966"/>
    <lineage>
        <taxon>Eukaryota</taxon>
        <taxon>Viridiplantae</taxon>
        <taxon>Streptophyta</taxon>
        <taxon>Embryophyta</taxon>
        <taxon>Tracheophyta</taxon>
        <taxon>Spermatophyta</taxon>
        <taxon>Magnoliopsida</taxon>
        <taxon>eudicotyledons</taxon>
        <taxon>Gunneridae</taxon>
        <taxon>Pentapetalae</taxon>
        <taxon>Caryophyllales</taxon>
        <taxon>Nepenthaceae</taxon>
        <taxon>Nepenthes</taxon>
    </lineage>
</organism>
<feature type="region of interest" description="Disordered" evidence="1">
    <location>
        <begin position="146"/>
        <end position="207"/>
    </location>
</feature>
<comment type="caution">
    <text evidence="2">The sequence shown here is derived from an EMBL/GenBank/DDBJ whole genome shotgun (WGS) entry which is preliminary data.</text>
</comment>
<feature type="compositionally biased region" description="Basic and acidic residues" evidence="1">
    <location>
        <begin position="197"/>
        <end position="207"/>
    </location>
</feature>
<keyword evidence="3" id="KW-1185">Reference proteome</keyword>
<evidence type="ECO:0000313" key="3">
    <source>
        <dbReference type="Proteomes" id="UP001279734"/>
    </source>
</evidence>
<dbReference type="Proteomes" id="UP001279734">
    <property type="component" value="Unassembled WGS sequence"/>
</dbReference>
<reference evidence="2" key="1">
    <citation type="submission" date="2023-05" db="EMBL/GenBank/DDBJ databases">
        <title>Nepenthes gracilis genome sequencing.</title>
        <authorList>
            <person name="Fukushima K."/>
        </authorList>
    </citation>
    <scope>NUCLEOTIDE SEQUENCE</scope>
    <source>
        <strain evidence="2">SING2019-196</strain>
    </source>
</reference>